<evidence type="ECO:0000313" key="4">
    <source>
        <dbReference type="Proteomes" id="UP000198779"/>
    </source>
</evidence>
<protein>
    <submittedName>
        <fullName evidence="3">Uncharacterized protein, contains HEPN domain, UPF0332 family</fullName>
    </submittedName>
</protein>
<name>A0A1G7YC42_9BACT</name>
<accession>A0A1G7YC42</accession>
<dbReference type="RefSeq" id="WP_091818448.1">
    <property type="nucleotide sequence ID" value="NZ_FNCQ01000013.1"/>
</dbReference>
<dbReference type="PANTHER" id="PTHR36565">
    <property type="entry name" value="UPF0332 PROTEIN TM_1000"/>
    <property type="match status" value="1"/>
</dbReference>
<dbReference type="STRING" id="645274.SAMN04487901_11330"/>
<evidence type="ECO:0000313" key="3">
    <source>
        <dbReference type="EMBL" id="SDG93879.1"/>
    </source>
</evidence>
<dbReference type="AlphaFoldDB" id="A0A1G7YC42"/>
<comment type="similarity">
    <text evidence="1">Belongs to the UPF0332 family.</text>
</comment>
<evidence type="ECO:0000259" key="2">
    <source>
        <dbReference type="Pfam" id="PF05168"/>
    </source>
</evidence>
<dbReference type="Pfam" id="PF05168">
    <property type="entry name" value="HEPN"/>
    <property type="match status" value="1"/>
</dbReference>
<dbReference type="Gene3D" id="1.20.120.330">
    <property type="entry name" value="Nucleotidyltransferases domain 2"/>
    <property type="match status" value="1"/>
</dbReference>
<evidence type="ECO:0000256" key="1">
    <source>
        <dbReference type="ARBA" id="ARBA00038248"/>
    </source>
</evidence>
<dbReference type="InterPro" id="IPR007842">
    <property type="entry name" value="HEPN_dom"/>
</dbReference>
<dbReference type="InterPro" id="IPR052226">
    <property type="entry name" value="UPF0332_toxin"/>
</dbReference>
<gene>
    <name evidence="3" type="ORF">SAMN04487901_11330</name>
</gene>
<keyword evidence="4" id="KW-1185">Reference proteome</keyword>
<sequence length="144" mass="16724">MNKTLTKEQRISIVRYRIESAENTLAEVETHRANGFYNTAVNRLYYACYYAATAILIANGIEVKSHDGVRMNLGKFIVQEGILTPELGRYFSRLFSKRSTGDYDDFFNHSIETVDELMPDAKLFIQTIKDWIELWLKEQEQSAQ</sequence>
<reference evidence="4" key="1">
    <citation type="submission" date="2016-10" db="EMBL/GenBank/DDBJ databases">
        <authorList>
            <person name="Varghese N."/>
            <person name="Submissions S."/>
        </authorList>
    </citation>
    <scope>NUCLEOTIDE SEQUENCE [LARGE SCALE GENOMIC DNA]</scope>
    <source>
        <strain evidence="4">BP1-148</strain>
    </source>
</reference>
<proteinExistence type="inferred from homology"/>
<dbReference type="Proteomes" id="UP000198779">
    <property type="component" value="Unassembled WGS sequence"/>
</dbReference>
<feature type="domain" description="HEPN" evidence="2">
    <location>
        <begin position="15"/>
        <end position="130"/>
    </location>
</feature>
<dbReference type="PANTHER" id="PTHR36565:SF1">
    <property type="entry name" value="UPF0332 PROTEIN TM_1000"/>
    <property type="match status" value="1"/>
</dbReference>
<dbReference type="EMBL" id="FNCQ01000013">
    <property type="protein sequence ID" value="SDG93879.1"/>
    <property type="molecule type" value="Genomic_DNA"/>
</dbReference>
<organism evidence="3 4">
    <name type="scientific">Prevotella communis</name>
    <dbReference type="NCBI Taxonomy" id="2913614"/>
    <lineage>
        <taxon>Bacteria</taxon>
        <taxon>Pseudomonadati</taxon>
        <taxon>Bacteroidota</taxon>
        <taxon>Bacteroidia</taxon>
        <taxon>Bacteroidales</taxon>
        <taxon>Prevotellaceae</taxon>
        <taxon>Prevotella</taxon>
    </lineage>
</organism>